<evidence type="ECO:0000259" key="1">
    <source>
        <dbReference type="PROSITE" id="PS51725"/>
    </source>
</evidence>
<dbReference type="EMBL" id="CP020931">
    <property type="protein sequence ID" value="ARM84297.1"/>
    <property type="molecule type" value="Genomic_DNA"/>
</dbReference>
<dbReference type="AlphaFoldDB" id="A0A1W6KA52"/>
<keyword evidence="2" id="KW-0560">Oxidoreductase</keyword>
<accession>A0A1I4LVP4</accession>
<dbReference type="InterPro" id="IPR007138">
    <property type="entry name" value="ABM_dom"/>
</dbReference>
<dbReference type="RefSeq" id="WP_085680695.1">
    <property type="nucleotide sequence ID" value="NZ_CP020931.1"/>
</dbReference>
<dbReference type="PANTHER" id="PTHR40057:SF1">
    <property type="entry name" value="SLR1162 PROTEIN"/>
    <property type="match status" value="1"/>
</dbReference>
<dbReference type="PANTHER" id="PTHR40057">
    <property type="entry name" value="SLR1162 PROTEIN"/>
    <property type="match status" value="1"/>
</dbReference>
<dbReference type="GO" id="GO:0004497">
    <property type="term" value="F:monooxygenase activity"/>
    <property type="evidence" value="ECO:0007669"/>
    <property type="project" value="UniProtKB-KW"/>
</dbReference>
<dbReference type="EMBL" id="FOTV01000017">
    <property type="protein sequence ID" value="SFL95278.1"/>
    <property type="molecule type" value="Genomic_DNA"/>
</dbReference>
<reference evidence="3 5" key="1">
    <citation type="submission" date="2016-10" db="EMBL/GenBank/DDBJ databases">
        <authorList>
            <person name="Varghese N."/>
            <person name="Submissions S."/>
        </authorList>
    </citation>
    <scope>NUCLEOTIDE SEQUENCE [LARGE SCALE GENOMIC DNA]</scope>
    <source>
        <strain evidence="3 5">DSM 26291</strain>
    </source>
</reference>
<name>A0A1W6KA52_9GAMM</name>
<dbReference type="InterPro" id="IPR038762">
    <property type="entry name" value="ABM_predict"/>
</dbReference>
<dbReference type="Proteomes" id="UP000199211">
    <property type="component" value="Unassembled WGS sequence"/>
</dbReference>
<evidence type="ECO:0000313" key="3">
    <source>
        <dbReference type="EMBL" id="SFL95278.1"/>
    </source>
</evidence>
<accession>A0A1W6KA52</accession>
<dbReference type="InterPro" id="IPR011008">
    <property type="entry name" value="Dimeric_a/b-barrel"/>
</dbReference>
<organism evidence="2 4">
    <name type="scientific">Marinobacter salarius</name>
    <dbReference type="NCBI Taxonomy" id="1420917"/>
    <lineage>
        <taxon>Bacteria</taxon>
        <taxon>Pseudomonadati</taxon>
        <taxon>Pseudomonadota</taxon>
        <taxon>Gammaproteobacteria</taxon>
        <taxon>Pseudomonadales</taxon>
        <taxon>Marinobacteraceae</taxon>
        <taxon>Marinobacter</taxon>
    </lineage>
</organism>
<dbReference type="STRING" id="1420917.AU15_15600"/>
<evidence type="ECO:0000313" key="2">
    <source>
        <dbReference type="EMBL" id="ARM84297.1"/>
    </source>
</evidence>
<reference evidence="2 4" key="2">
    <citation type="submission" date="2017-04" db="EMBL/GenBank/DDBJ databases">
        <title>Genome Sequence of Marinobacter salarius strain SMR5 Isolated from a culture of the Diatom Skeletonema marinoi.</title>
        <authorList>
            <person name="Topel M."/>
            <person name="Pinder M.I.M."/>
            <person name="Johansson O.N."/>
            <person name="Kourtchenko O."/>
            <person name="Godhe A."/>
            <person name="Clarke A.K."/>
        </authorList>
    </citation>
    <scope>NUCLEOTIDE SEQUENCE [LARGE SCALE GENOMIC DNA]</scope>
    <source>
        <strain evidence="2 4">SMR5</strain>
    </source>
</reference>
<dbReference type="PROSITE" id="PS51725">
    <property type="entry name" value="ABM"/>
    <property type="match status" value="1"/>
</dbReference>
<dbReference type="Proteomes" id="UP000193100">
    <property type="component" value="Chromosome"/>
</dbReference>
<dbReference type="GeneID" id="77256169"/>
<gene>
    <name evidence="2" type="ORF">MARSALSMR5_02224</name>
    <name evidence="3" type="ORF">SAMN04487868_11720</name>
</gene>
<dbReference type="SUPFAM" id="SSF54909">
    <property type="entry name" value="Dimeric alpha+beta barrel"/>
    <property type="match status" value="1"/>
</dbReference>
<proteinExistence type="predicted"/>
<keyword evidence="2" id="KW-0503">Monooxygenase</keyword>
<dbReference type="Pfam" id="PF03992">
    <property type="entry name" value="ABM"/>
    <property type="match status" value="1"/>
</dbReference>
<evidence type="ECO:0000313" key="4">
    <source>
        <dbReference type="Proteomes" id="UP000193100"/>
    </source>
</evidence>
<sequence length="194" mass="22091">MNEQEADAAPSIHYDSGRSIIIRHTVKPGHRDHYETWLRQIIAAAAQFSGHQGVHVVRPPEGHDTFEIAVRFSHPEEADTWLNSDVRRELVSDIVPALASEEQVEIQTGIDYWFTPPTSKAKQPTRWKQWLITTAVIWPLTLIVPIVFQPIFDQLPVLALWGVRHGLVAATVVALVVYLIMPRVVRLVANWLFR</sequence>
<keyword evidence="5" id="KW-1185">Reference proteome</keyword>
<dbReference type="Gene3D" id="3.30.70.100">
    <property type="match status" value="1"/>
</dbReference>
<evidence type="ECO:0000313" key="5">
    <source>
        <dbReference type="Proteomes" id="UP000199211"/>
    </source>
</evidence>
<protein>
    <submittedName>
        <fullName evidence="2">Antibiotic biosynthesis monooxygenase</fullName>
    </submittedName>
</protein>
<feature type="domain" description="ABM" evidence="1">
    <location>
        <begin position="18"/>
        <end position="106"/>
    </location>
</feature>